<evidence type="ECO:0000256" key="1">
    <source>
        <dbReference type="ARBA" id="ARBA00006484"/>
    </source>
</evidence>
<dbReference type="InterPro" id="IPR002347">
    <property type="entry name" value="SDR_fam"/>
</dbReference>
<dbReference type="SUPFAM" id="SSF51735">
    <property type="entry name" value="NAD(P)-binding Rossmann-fold domains"/>
    <property type="match status" value="1"/>
</dbReference>
<dbReference type="InterPro" id="IPR051911">
    <property type="entry name" value="SDR_oxidoreductase"/>
</dbReference>
<dbReference type="AlphaFoldDB" id="A0A1I4LU58"/>
<dbReference type="Gene3D" id="3.40.50.720">
    <property type="entry name" value="NAD(P)-binding Rossmann-like Domain"/>
    <property type="match status" value="1"/>
</dbReference>
<sequence>MVKHPVWFITGCSSGFGRAIVTTALARGFRVVATARKPADLENIHSFDEDKLLRAKLDVTSDVEVERAVAEAYNRFARIDVLVNNAGFGYFGAIEESEESAVRDMFEVNFWGLARVTRALLPAMRAQRAGRIINISSIGGLRGGPAVGYYNATKFAVEGWSEALAAELLPLGLKVMLVEPSGFRTDWAGRSAAEATTLIDDYAATAHARRQQIRNGSGKQAGDPLRAAAAIIDAASSENTPMRLLLGNVALEGARAKIESLTRDVETWADVTKSADFPNENTTAQ</sequence>
<accession>A0A1I4LU58</accession>
<keyword evidence="5" id="KW-1185">Reference proteome</keyword>
<dbReference type="PROSITE" id="PS00061">
    <property type="entry name" value="ADH_SHORT"/>
    <property type="match status" value="1"/>
</dbReference>
<dbReference type="Proteomes" id="UP000199048">
    <property type="component" value="Unassembled WGS sequence"/>
</dbReference>
<evidence type="ECO:0000256" key="3">
    <source>
        <dbReference type="RuleBase" id="RU000363"/>
    </source>
</evidence>
<dbReference type="PANTHER" id="PTHR43976">
    <property type="entry name" value="SHORT CHAIN DEHYDROGENASE"/>
    <property type="match status" value="1"/>
</dbReference>
<protein>
    <submittedName>
        <fullName evidence="4">Short-chain dehydrogenase</fullName>
    </submittedName>
</protein>
<dbReference type="PRINTS" id="PR00081">
    <property type="entry name" value="GDHRDH"/>
</dbReference>
<dbReference type="EMBL" id="FOTK01000014">
    <property type="protein sequence ID" value="SFL94107.1"/>
    <property type="molecule type" value="Genomic_DNA"/>
</dbReference>
<dbReference type="Pfam" id="PF00106">
    <property type="entry name" value="adh_short"/>
    <property type="match status" value="1"/>
</dbReference>
<comment type="similarity">
    <text evidence="1 3">Belongs to the short-chain dehydrogenases/reductases (SDR) family.</text>
</comment>
<name>A0A1I4LU58_9HYPH</name>
<gene>
    <name evidence="4" type="ORF">SAMN05192568_101493</name>
</gene>
<proteinExistence type="inferred from homology"/>
<evidence type="ECO:0000313" key="5">
    <source>
        <dbReference type="Proteomes" id="UP000199048"/>
    </source>
</evidence>
<evidence type="ECO:0000313" key="4">
    <source>
        <dbReference type="EMBL" id="SFL94107.1"/>
    </source>
</evidence>
<reference evidence="5" key="1">
    <citation type="submission" date="2016-10" db="EMBL/GenBank/DDBJ databases">
        <authorList>
            <person name="Varghese N."/>
            <person name="Submissions S."/>
        </authorList>
    </citation>
    <scope>NUCLEOTIDE SEQUENCE [LARGE SCALE GENOMIC DNA]</scope>
    <source>
        <strain evidence="5">BL36</strain>
    </source>
</reference>
<dbReference type="STRING" id="582667.SAMN05192568_101493"/>
<dbReference type="PRINTS" id="PR00080">
    <property type="entry name" value="SDRFAMILY"/>
</dbReference>
<dbReference type="InterPro" id="IPR036291">
    <property type="entry name" value="NAD(P)-bd_dom_sf"/>
</dbReference>
<dbReference type="InterPro" id="IPR020904">
    <property type="entry name" value="Sc_DH/Rdtase_CS"/>
</dbReference>
<evidence type="ECO:0000256" key="2">
    <source>
        <dbReference type="ARBA" id="ARBA00023002"/>
    </source>
</evidence>
<keyword evidence="2" id="KW-0560">Oxidoreductase</keyword>
<dbReference type="NCBIfam" id="NF004824">
    <property type="entry name" value="PRK06180.1"/>
    <property type="match status" value="1"/>
</dbReference>
<organism evidence="4 5">
    <name type="scientific">Methylobacterium pseudosasicola</name>
    <dbReference type="NCBI Taxonomy" id="582667"/>
    <lineage>
        <taxon>Bacteria</taxon>
        <taxon>Pseudomonadati</taxon>
        <taxon>Pseudomonadota</taxon>
        <taxon>Alphaproteobacteria</taxon>
        <taxon>Hyphomicrobiales</taxon>
        <taxon>Methylobacteriaceae</taxon>
        <taxon>Methylobacterium</taxon>
    </lineage>
</organism>
<dbReference type="GO" id="GO:0016491">
    <property type="term" value="F:oxidoreductase activity"/>
    <property type="evidence" value="ECO:0007669"/>
    <property type="project" value="UniProtKB-KW"/>
</dbReference>
<dbReference type="PANTHER" id="PTHR43976:SF16">
    <property type="entry name" value="SHORT-CHAIN DEHYDROGENASE_REDUCTASE FAMILY PROTEIN"/>
    <property type="match status" value="1"/>
</dbReference>
<dbReference type="CDD" id="cd05374">
    <property type="entry name" value="17beta-HSD-like_SDR_c"/>
    <property type="match status" value="1"/>
</dbReference>